<comment type="caution">
    <text evidence="1">The sequence shown here is derived from an EMBL/GenBank/DDBJ whole genome shotgun (WGS) entry which is preliminary data.</text>
</comment>
<name>A0A818IEY9_9BILA</name>
<evidence type="ECO:0000313" key="2">
    <source>
        <dbReference type="Proteomes" id="UP000663865"/>
    </source>
</evidence>
<proteinExistence type="predicted"/>
<protein>
    <submittedName>
        <fullName evidence="1">Uncharacterized protein</fullName>
    </submittedName>
</protein>
<accession>A0A818IEY9</accession>
<sequence>MSRYALILNYSDMRLQDNSSDLQSLGRIALHPDKPSDNLDLNDPLQYLTEGLNLHSLPKGKRITVRQGFQEDYLTSRKLEIDAAILKNHPPSLNSYRDNTKHWQEYLGMSKCFEMDNGDPDNVVPKVIKKPIEVDELGNLISFHELNKKHQPDNKFLKSVLNNLVDKDEESIVEQVDPPIDSNSKSSLNILMNSIKRANGIPVDNDNWLNLPKPDPTINIPEIKPTVENNIINIATDENNLDTSLEDTNKSQDINSFYSSNLINKLKLIDSKKELILKYSFNVKNNCNNAIKQFEVFTDKVLILTDSERLNINKNAYNLKDRQIHLSAKVPELPVKSNNEVPTVLPNDKPTPISKLSERIKIINDIMNNRSLTYKNRKAEVARILEFNDIELPRESERGGFAGVDRLIEHQKKDAKLAI</sequence>
<reference evidence="1" key="1">
    <citation type="submission" date="2021-02" db="EMBL/GenBank/DDBJ databases">
        <authorList>
            <person name="Nowell W R."/>
        </authorList>
    </citation>
    <scope>NUCLEOTIDE SEQUENCE</scope>
</reference>
<organism evidence="1 2">
    <name type="scientific">Rotaria socialis</name>
    <dbReference type="NCBI Taxonomy" id="392032"/>
    <lineage>
        <taxon>Eukaryota</taxon>
        <taxon>Metazoa</taxon>
        <taxon>Spiralia</taxon>
        <taxon>Gnathifera</taxon>
        <taxon>Rotifera</taxon>
        <taxon>Eurotatoria</taxon>
        <taxon>Bdelloidea</taxon>
        <taxon>Philodinida</taxon>
        <taxon>Philodinidae</taxon>
        <taxon>Rotaria</taxon>
    </lineage>
</organism>
<dbReference type="EMBL" id="CAJNYV010002984">
    <property type="protein sequence ID" value="CAF3519928.1"/>
    <property type="molecule type" value="Genomic_DNA"/>
</dbReference>
<gene>
    <name evidence="1" type="ORF">KIK155_LOCUS16859</name>
</gene>
<dbReference type="Proteomes" id="UP000663865">
    <property type="component" value="Unassembled WGS sequence"/>
</dbReference>
<evidence type="ECO:0000313" key="1">
    <source>
        <dbReference type="EMBL" id="CAF3519928.1"/>
    </source>
</evidence>
<feature type="non-terminal residue" evidence="1">
    <location>
        <position position="419"/>
    </location>
</feature>
<dbReference type="AlphaFoldDB" id="A0A818IEY9"/>